<evidence type="ECO:0000256" key="2">
    <source>
        <dbReference type="ARBA" id="ARBA00006771"/>
    </source>
</evidence>
<evidence type="ECO:0000256" key="6">
    <source>
        <dbReference type="ARBA" id="ARBA00022989"/>
    </source>
</evidence>
<evidence type="ECO:0000313" key="11">
    <source>
        <dbReference type="Ensembl" id="ENSFCTP00005049892.1"/>
    </source>
</evidence>
<feature type="region of interest" description="Disordered" evidence="10">
    <location>
        <begin position="1"/>
        <end position="28"/>
    </location>
</feature>
<comment type="subunit">
    <text evidence="9">Component of the mitochondrial contact site and cristae organizing system (MICOS) complex.</text>
</comment>
<evidence type="ECO:0000256" key="7">
    <source>
        <dbReference type="ARBA" id="ARBA00023128"/>
    </source>
</evidence>
<comment type="similarity">
    <text evidence="2 9">Belongs to the MICOS complex subunit Mic13 family.</text>
</comment>
<reference evidence="11" key="2">
    <citation type="submission" date="2025-08" db="UniProtKB">
        <authorList>
            <consortium name="Ensembl"/>
        </authorList>
    </citation>
    <scope>IDENTIFICATION</scope>
    <source>
        <strain evidence="11">breed Abyssinian</strain>
    </source>
</reference>
<feature type="compositionally biased region" description="Pro residues" evidence="10">
    <location>
        <begin position="1"/>
        <end position="16"/>
    </location>
</feature>
<reference evidence="11" key="3">
    <citation type="submission" date="2025-09" db="UniProtKB">
        <authorList>
            <consortium name="Ensembl"/>
        </authorList>
    </citation>
    <scope>IDENTIFICATION</scope>
    <source>
        <strain evidence="11">breed Abyssinian</strain>
    </source>
</reference>
<evidence type="ECO:0000256" key="9">
    <source>
        <dbReference type="RuleBase" id="RU363009"/>
    </source>
</evidence>
<keyword evidence="6" id="KW-1133">Transmembrane helix</keyword>
<organism evidence="11 12">
    <name type="scientific">Felis catus</name>
    <name type="common">Cat</name>
    <name type="synonym">Felis silvestris catus</name>
    <dbReference type="NCBI Taxonomy" id="9685"/>
    <lineage>
        <taxon>Eukaryota</taxon>
        <taxon>Metazoa</taxon>
        <taxon>Chordata</taxon>
        <taxon>Craniata</taxon>
        <taxon>Vertebrata</taxon>
        <taxon>Euteleostomi</taxon>
        <taxon>Mammalia</taxon>
        <taxon>Eutheria</taxon>
        <taxon>Laurasiatheria</taxon>
        <taxon>Carnivora</taxon>
        <taxon>Feliformia</taxon>
        <taxon>Felidae</taxon>
        <taxon>Felinae</taxon>
        <taxon>Felis</taxon>
    </lineage>
</organism>
<evidence type="ECO:0000256" key="5">
    <source>
        <dbReference type="ARBA" id="ARBA00022792"/>
    </source>
</evidence>
<feature type="compositionally biased region" description="Basic residues" evidence="10">
    <location>
        <begin position="74"/>
        <end position="90"/>
    </location>
</feature>
<sequence>PPPSRGPGPAPWTKAPPRPRSRGRGPASLAQFRPLVAVTTISLAHSSWAWALIPPRGRGWISRAPTSSWVTLRPHSRRRTPISPSRRRDRAGRDYTSQESLRPGETSGASRGPADSISQAALRLPGSEDHTSQNPFAVGPPSLSGVSEPSSDFDSRRPLRPTRVTTFPRGLCGAATGSGERVECPCARSRGTMVPRVWSLMRFLIKGSVAGGAVYLVYDQELLGPSDKSQAVLQKAEEVVPPALYQFSQYVCEQTGLKIPQLPAPPKFNFHIRDSWNSAQVTISWFVSSSPTSGSALTEWSLLGMLTLSLCLSVSLSLPLPYSLKINLKKKKAFENWRVCAQGTRS</sequence>
<dbReference type="GeneTree" id="ENSGT00390000002629"/>
<dbReference type="PANTHER" id="PTHR31816:SF3">
    <property type="entry name" value="MICOS COMPLEX SUBUNIT MIC13"/>
    <property type="match status" value="1"/>
</dbReference>
<keyword evidence="5 9" id="KW-0999">Mitochondrion inner membrane</keyword>
<name>A0ABI7ZRZ0_FELCA</name>
<feature type="region of interest" description="Disordered" evidence="10">
    <location>
        <begin position="72"/>
        <end position="164"/>
    </location>
</feature>
<comment type="function">
    <text evidence="9">Component of the MICOS complex, a large protein complex of the mitochondrial inner membrane that plays crucial roles in the maintenance of crista junctions, inner membrane architecture, and formation of contact sites to the outer membrane.</text>
</comment>
<keyword evidence="12" id="KW-1185">Reference proteome</keyword>
<dbReference type="Ensembl" id="ENSFCTT00005069982.1">
    <property type="protein sequence ID" value="ENSFCTP00005049892.1"/>
    <property type="gene ID" value="ENSFCTG00005024577.1"/>
</dbReference>
<evidence type="ECO:0000256" key="3">
    <source>
        <dbReference type="ARBA" id="ARBA00018172"/>
    </source>
</evidence>
<evidence type="ECO:0000256" key="10">
    <source>
        <dbReference type="SAM" id="MobiDB-lite"/>
    </source>
</evidence>
<dbReference type="Pfam" id="PF15884">
    <property type="entry name" value="QIL1"/>
    <property type="match status" value="1"/>
</dbReference>
<dbReference type="Proteomes" id="UP000823872">
    <property type="component" value="Chromosome A2"/>
</dbReference>
<evidence type="ECO:0000256" key="4">
    <source>
        <dbReference type="ARBA" id="ARBA00022692"/>
    </source>
</evidence>
<keyword evidence="8" id="KW-0472">Membrane</keyword>
<evidence type="ECO:0000256" key="8">
    <source>
        <dbReference type="ARBA" id="ARBA00023136"/>
    </source>
</evidence>
<comment type="subcellular location">
    <subcellularLocation>
        <location evidence="1 9">Mitochondrion inner membrane</location>
        <topology evidence="1 9">Single-pass membrane protein</topology>
    </subcellularLocation>
</comment>
<proteinExistence type="inferred from homology"/>
<reference evidence="11 12" key="1">
    <citation type="submission" date="2021-02" db="EMBL/GenBank/DDBJ databases">
        <title>Safari Cat Assemblies.</title>
        <authorList>
            <person name="Bredemeyer K.R."/>
            <person name="Murphy W.J."/>
        </authorList>
    </citation>
    <scope>NUCLEOTIDE SEQUENCE [LARGE SCALE GENOMIC DNA]</scope>
</reference>
<evidence type="ECO:0000313" key="12">
    <source>
        <dbReference type="Proteomes" id="UP000823872"/>
    </source>
</evidence>
<evidence type="ECO:0000256" key="1">
    <source>
        <dbReference type="ARBA" id="ARBA00004434"/>
    </source>
</evidence>
<protein>
    <recommendedName>
        <fullName evidence="3 9">MICOS complex subunit MIC13</fullName>
    </recommendedName>
</protein>
<dbReference type="PANTHER" id="PTHR31816">
    <property type="entry name" value="MICOS COMPLEX SUBUNIT MIC13"/>
    <property type="match status" value="1"/>
</dbReference>
<dbReference type="InterPro" id="IPR026769">
    <property type="entry name" value="Mic13"/>
</dbReference>
<accession>A0ABI7ZRZ0</accession>
<keyword evidence="7 9" id="KW-0496">Mitochondrion</keyword>
<keyword evidence="4" id="KW-0812">Transmembrane</keyword>